<evidence type="ECO:0000256" key="3">
    <source>
        <dbReference type="ARBA" id="ARBA00022692"/>
    </source>
</evidence>
<dbReference type="PANTHER" id="PTHR21143">
    <property type="entry name" value="INVERTEBRATE GUSTATORY RECEPTOR"/>
    <property type="match status" value="1"/>
</dbReference>
<reference evidence="9" key="1">
    <citation type="submission" date="2022-08" db="UniProtKB">
        <authorList>
            <consortium name="EnsemblMetazoa"/>
        </authorList>
    </citation>
    <scope>IDENTIFICATION</scope>
    <source>
        <strain evidence="9">Israel</strain>
    </source>
</reference>
<evidence type="ECO:0000256" key="1">
    <source>
        <dbReference type="ARBA" id="ARBA00004651"/>
    </source>
</evidence>
<dbReference type="EnsemblMetazoa" id="PPAI013259-RA">
    <property type="protein sequence ID" value="PPAI013259-PA"/>
    <property type="gene ID" value="PPAI013259"/>
</dbReference>
<evidence type="ECO:0000256" key="2">
    <source>
        <dbReference type="ARBA" id="ARBA00022475"/>
    </source>
</evidence>
<accession>A0A3F2ZEK6</accession>
<evidence type="ECO:0000256" key="5">
    <source>
        <dbReference type="ARBA" id="ARBA00023136"/>
    </source>
</evidence>
<keyword evidence="10" id="KW-1185">Reference proteome</keyword>
<dbReference type="Pfam" id="PF08395">
    <property type="entry name" value="7tm_7"/>
    <property type="match status" value="1"/>
</dbReference>
<evidence type="ECO:0000313" key="9">
    <source>
        <dbReference type="EnsemblMetazoa" id="PPAI013259-PA"/>
    </source>
</evidence>
<comment type="function">
    <text evidence="8">Gustatory receptor which mediates acceptance or avoidance behavior, depending on its substrates.</text>
</comment>
<dbReference type="AlphaFoldDB" id="A0A3F2ZEK6"/>
<keyword evidence="5 8" id="KW-0472">Membrane</keyword>
<sequence>MPFKSRLGLHLAIQRWITIPNYCLCSNKYEKIILFLRCSPLIITNFFTFFDSYISFISLSINLFDDHSTLSLAVTFMGTLLVKLDVIVLTFFAICYNSSHLNFLKILEEFNDNFLQHFPPKFNSKFCKRVNIEPILVCLNTVSCYIIYSFLTTRSISSQYTAIMTQAISDITFLYVLNFVRVFQNYLEVLSQHIEECSFQKTLLIFELLQKFLIILKHFNSTFGFLITYILFHHFVEGSLGMYFGTYKIYHSPDALDVLSFSVWFARDIFFIYTISSACGDLYEENKTFMRTIAEPKNTNELSKQYRTINFDLDQIILKNFHESPRISAMRIFYIDKTVFFMVFAAISSNLFVLLQFKKIEES</sequence>
<feature type="transmembrane region" description="Helical" evidence="8">
    <location>
        <begin position="339"/>
        <end position="357"/>
    </location>
</feature>
<keyword evidence="2 8" id="KW-1003">Cell membrane</keyword>
<dbReference type="GO" id="GO:0030424">
    <property type="term" value="C:axon"/>
    <property type="evidence" value="ECO:0007669"/>
    <property type="project" value="TreeGrafter"/>
</dbReference>
<comment type="caution">
    <text evidence="8">Lacks conserved residue(s) required for the propagation of feature annotation.</text>
</comment>
<dbReference type="GO" id="GO:0005886">
    <property type="term" value="C:plasma membrane"/>
    <property type="evidence" value="ECO:0007669"/>
    <property type="project" value="UniProtKB-SubCell"/>
</dbReference>
<dbReference type="GO" id="GO:0007635">
    <property type="term" value="P:chemosensory behavior"/>
    <property type="evidence" value="ECO:0007669"/>
    <property type="project" value="TreeGrafter"/>
</dbReference>
<feature type="transmembrane region" description="Helical" evidence="8">
    <location>
        <begin position="130"/>
        <end position="151"/>
    </location>
</feature>
<dbReference type="GO" id="GO:0050909">
    <property type="term" value="P:sensory perception of taste"/>
    <property type="evidence" value="ECO:0007669"/>
    <property type="project" value="InterPro"/>
</dbReference>
<evidence type="ECO:0000256" key="6">
    <source>
        <dbReference type="ARBA" id="ARBA00023170"/>
    </source>
</evidence>
<dbReference type="GO" id="GO:0007165">
    <property type="term" value="P:signal transduction"/>
    <property type="evidence" value="ECO:0007669"/>
    <property type="project" value="UniProtKB-KW"/>
</dbReference>
<dbReference type="VEuPathDB" id="VectorBase:PPAI013259"/>
<keyword evidence="7 8" id="KW-0807">Transducer</keyword>
<name>A0A3F2ZEK6_PHLPP</name>
<evidence type="ECO:0000256" key="8">
    <source>
        <dbReference type="RuleBase" id="RU363108"/>
    </source>
</evidence>
<comment type="subcellular location">
    <subcellularLocation>
        <location evidence="1 8">Cell membrane</location>
        <topology evidence="1 8">Multi-pass membrane protein</topology>
    </subcellularLocation>
</comment>
<dbReference type="EMBL" id="AJVK01002324">
    <property type="status" value="NOT_ANNOTATED_CDS"/>
    <property type="molecule type" value="Genomic_DNA"/>
</dbReference>
<proteinExistence type="inferred from homology"/>
<dbReference type="GO" id="GO:0030425">
    <property type="term" value="C:dendrite"/>
    <property type="evidence" value="ECO:0007669"/>
    <property type="project" value="TreeGrafter"/>
</dbReference>
<protein>
    <recommendedName>
        <fullName evidence="8">Gustatory receptor</fullName>
    </recommendedName>
</protein>
<dbReference type="InterPro" id="IPR013604">
    <property type="entry name" value="7TM_chemorcpt"/>
</dbReference>
<dbReference type="GO" id="GO:0008049">
    <property type="term" value="P:male courtship behavior"/>
    <property type="evidence" value="ECO:0007669"/>
    <property type="project" value="TreeGrafter"/>
</dbReference>
<dbReference type="GO" id="GO:0043025">
    <property type="term" value="C:neuronal cell body"/>
    <property type="evidence" value="ECO:0007669"/>
    <property type="project" value="TreeGrafter"/>
</dbReference>
<organism evidence="9 10">
    <name type="scientific">Phlebotomus papatasi</name>
    <name type="common">Sandfly</name>
    <dbReference type="NCBI Taxonomy" id="29031"/>
    <lineage>
        <taxon>Eukaryota</taxon>
        <taxon>Metazoa</taxon>
        <taxon>Ecdysozoa</taxon>
        <taxon>Arthropoda</taxon>
        <taxon>Hexapoda</taxon>
        <taxon>Insecta</taxon>
        <taxon>Pterygota</taxon>
        <taxon>Neoptera</taxon>
        <taxon>Endopterygota</taxon>
        <taxon>Diptera</taxon>
        <taxon>Nematocera</taxon>
        <taxon>Psychodoidea</taxon>
        <taxon>Psychodidae</taxon>
        <taxon>Phlebotomus</taxon>
        <taxon>Phlebotomus</taxon>
    </lineage>
</organism>
<keyword evidence="3 8" id="KW-0812">Transmembrane</keyword>
<keyword evidence="6 8" id="KW-0675">Receptor</keyword>
<comment type="similarity">
    <text evidence="8">Belongs to the insect chemoreceptor superfamily. Gustatory receptor (GR) family.</text>
</comment>
<evidence type="ECO:0000313" key="10">
    <source>
        <dbReference type="Proteomes" id="UP000092462"/>
    </source>
</evidence>
<dbReference type="Proteomes" id="UP000092462">
    <property type="component" value="Unassembled WGS sequence"/>
</dbReference>
<feature type="transmembrane region" description="Helical" evidence="8">
    <location>
        <begin position="223"/>
        <end position="244"/>
    </location>
</feature>
<feature type="transmembrane region" description="Helical" evidence="8">
    <location>
        <begin position="70"/>
        <end position="96"/>
    </location>
</feature>
<evidence type="ECO:0000256" key="7">
    <source>
        <dbReference type="ARBA" id="ARBA00023224"/>
    </source>
</evidence>
<evidence type="ECO:0000256" key="4">
    <source>
        <dbReference type="ARBA" id="ARBA00022989"/>
    </source>
</evidence>
<feature type="transmembrane region" description="Helical" evidence="8">
    <location>
        <begin position="41"/>
        <end position="64"/>
    </location>
</feature>
<dbReference type="PANTHER" id="PTHR21143:SF133">
    <property type="entry name" value="GUSTATORY AND PHEROMONE RECEPTOR 32A-RELATED"/>
    <property type="match status" value="1"/>
</dbReference>
<feature type="transmembrane region" description="Helical" evidence="8">
    <location>
        <begin position="163"/>
        <end position="183"/>
    </location>
</feature>
<keyword evidence="4 8" id="KW-1133">Transmembrane helix</keyword>